<gene>
    <name evidence="1" type="ORF">C8N34_12164</name>
</gene>
<dbReference type="OrthoDB" id="7871408at2"/>
<organism evidence="1 2">
    <name type="scientific">Gemmobacter caeni</name>
    <dbReference type="NCBI Taxonomy" id="589035"/>
    <lineage>
        <taxon>Bacteria</taxon>
        <taxon>Pseudomonadati</taxon>
        <taxon>Pseudomonadota</taxon>
        <taxon>Alphaproteobacteria</taxon>
        <taxon>Rhodobacterales</taxon>
        <taxon>Paracoccaceae</taxon>
        <taxon>Gemmobacter</taxon>
    </lineage>
</organism>
<evidence type="ECO:0000313" key="2">
    <source>
        <dbReference type="Proteomes" id="UP000244224"/>
    </source>
</evidence>
<keyword evidence="2" id="KW-1185">Reference proteome</keyword>
<proteinExistence type="predicted"/>
<reference evidence="1 2" key="1">
    <citation type="submission" date="2018-04" db="EMBL/GenBank/DDBJ databases">
        <title>Genomic Encyclopedia of Archaeal and Bacterial Type Strains, Phase II (KMG-II): from individual species to whole genera.</title>
        <authorList>
            <person name="Goeker M."/>
        </authorList>
    </citation>
    <scope>NUCLEOTIDE SEQUENCE [LARGE SCALE GENOMIC DNA]</scope>
    <source>
        <strain evidence="1 2">DSM 21823</strain>
    </source>
</reference>
<dbReference type="AlphaFoldDB" id="A0A2T6AP80"/>
<comment type="caution">
    <text evidence="1">The sequence shown here is derived from an EMBL/GenBank/DDBJ whole genome shotgun (WGS) entry which is preliminary data.</text>
</comment>
<name>A0A2T6AP80_9RHOB</name>
<dbReference type="Proteomes" id="UP000244224">
    <property type="component" value="Unassembled WGS sequence"/>
</dbReference>
<dbReference type="RefSeq" id="WP_054304560.1">
    <property type="nucleotide sequence ID" value="NZ_QBKP01000021.1"/>
</dbReference>
<sequence>MATITKTTMGGPGARNVTEVTLTSSNTFAYEAGTGQILILRNPTAGAVSCIIDGADGTVVPAPGIGNVDVSAGYAVGSIPAGASRLVPLDSISAYLQGTINVTGTGLVAMLLGA</sequence>
<evidence type="ECO:0000313" key="1">
    <source>
        <dbReference type="EMBL" id="PTX45634.1"/>
    </source>
</evidence>
<protein>
    <submittedName>
        <fullName evidence="1">Uncharacterized protein</fullName>
    </submittedName>
</protein>
<dbReference type="EMBL" id="QBKP01000021">
    <property type="protein sequence ID" value="PTX45634.1"/>
    <property type="molecule type" value="Genomic_DNA"/>
</dbReference>
<accession>A0A2T6AP80</accession>